<dbReference type="GO" id="GO:0005524">
    <property type="term" value="F:ATP binding"/>
    <property type="evidence" value="ECO:0007669"/>
    <property type="project" value="UniProtKB-KW"/>
</dbReference>
<dbReference type="GO" id="GO:0016887">
    <property type="term" value="F:ATP hydrolysis activity"/>
    <property type="evidence" value="ECO:0007669"/>
    <property type="project" value="InterPro"/>
</dbReference>
<feature type="domain" description="ABC transporter" evidence="9">
    <location>
        <begin position="5"/>
        <end position="230"/>
    </location>
</feature>
<evidence type="ECO:0000256" key="6">
    <source>
        <dbReference type="ARBA" id="ARBA00022840"/>
    </source>
</evidence>
<dbReference type="EMBL" id="CASHTH010004032">
    <property type="protein sequence ID" value="CAI8052676.1"/>
    <property type="molecule type" value="Genomic_DNA"/>
</dbReference>
<dbReference type="CDD" id="cd03230">
    <property type="entry name" value="ABC_DR_subfamily_A"/>
    <property type="match status" value="1"/>
</dbReference>
<dbReference type="SUPFAM" id="SSF52540">
    <property type="entry name" value="P-loop containing nucleoside triphosphate hydrolases"/>
    <property type="match status" value="1"/>
</dbReference>
<dbReference type="InterPro" id="IPR003439">
    <property type="entry name" value="ABC_transporter-like_ATP-bd"/>
</dbReference>
<reference evidence="10" key="1">
    <citation type="submission" date="2023-03" db="EMBL/GenBank/DDBJ databases">
        <authorList>
            <person name="Steffen K."/>
            <person name="Cardenas P."/>
        </authorList>
    </citation>
    <scope>NUCLEOTIDE SEQUENCE</scope>
</reference>
<dbReference type="Gene3D" id="3.40.50.300">
    <property type="entry name" value="P-loop containing nucleotide triphosphate hydrolases"/>
    <property type="match status" value="1"/>
</dbReference>
<organism evidence="10 11">
    <name type="scientific">Geodia barretti</name>
    <name type="common">Barrett's horny sponge</name>
    <dbReference type="NCBI Taxonomy" id="519541"/>
    <lineage>
        <taxon>Eukaryota</taxon>
        <taxon>Metazoa</taxon>
        <taxon>Porifera</taxon>
        <taxon>Demospongiae</taxon>
        <taxon>Heteroscleromorpha</taxon>
        <taxon>Tetractinellida</taxon>
        <taxon>Astrophorina</taxon>
        <taxon>Geodiidae</taxon>
        <taxon>Geodia</taxon>
    </lineage>
</organism>
<dbReference type="FunFam" id="3.40.50.300:FF:000589">
    <property type="entry name" value="ABC transporter, ATP-binding subunit"/>
    <property type="match status" value="1"/>
</dbReference>
<evidence type="ECO:0000313" key="11">
    <source>
        <dbReference type="Proteomes" id="UP001174909"/>
    </source>
</evidence>
<dbReference type="PROSITE" id="PS50893">
    <property type="entry name" value="ABC_TRANSPORTER_2"/>
    <property type="match status" value="1"/>
</dbReference>
<dbReference type="InterPro" id="IPR050763">
    <property type="entry name" value="ABC_transporter_ATP-binding"/>
</dbReference>
<comment type="caution">
    <text evidence="10">The sequence shown here is derived from an EMBL/GenBank/DDBJ whole genome shotgun (WGS) entry which is preliminary data.</text>
</comment>
<keyword evidence="5" id="KW-0547">Nucleotide-binding</keyword>
<keyword evidence="6 10" id="KW-0067">ATP-binding</keyword>
<gene>
    <name evidence="10" type="ORF">GBAR_LOCUS28808</name>
</gene>
<evidence type="ECO:0000313" key="10">
    <source>
        <dbReference type="EMBL" id="CAI8052676.1"/>
    </source>
</evidence>
<protein>
    <submittedName>
        <fullName evidence="10">Nod factor export ATP-binding protein I</fullName>
    </submittedName>
</protein>
<evidence type="ECO:0000256" key="8">
    <source>
        <dbReference type="ARBA" id="ARBA00023136"/>
    </source>
</evidence>
<evidence type="ECO:0000256" key="7">
    <source>
        <dbReference type="ARBA" id="ARBA00022967"/>
    </source>
</evidence>
<dbReference type="GO" id="GO:0005886">
    <property type="term" value="C:plasma membrane"/>
    <property type="evidence" value="ECO:0007669"/>
    <property type="project" value="UniProtKB-SubCell"/>
</dbReference>
<keyword evidence="3" id="KW-0813">Transport</keyword>
<sequence>MSAAIRVEGLVKRYGSFTAVNDISFDVKEGEIFGILGPNGAGKTTTLEIIEGLQKPTAGNVNVLGGDVLREANRIKSRIGIQLQASAYFNYLSLLEILRLLASFYPKSANANELLNVVGLEDKGKSRIDQLSIGQRQRFTVAASLINDPELVILDEPTTGLDPQARHNLWDLIRDINHRKVTVVLTTHYMEEAESLCQRLAIMDQGRIIAIDSPSNLISQIETTYTIKLVTSNPLTVKQQSTLQKGATFQEVEIDPDSQPLAGNPYVLRLDKTSEALNDTLDGIVSSGISLKHLEILPATLEDVFLELTGNELRE</sequence>
<dbReference type="InterPro" id="IPR027417">
    <property type="entry name" value="P-loop_NTPase"/>
</dbReference>
<evidence type="ECO:0000256" key="1">
    <source>
        <dbReference type="ARBA" id="ARBA00004236"/>
    </source>
</evidence>
<keyword evidence="4" id="KW-1003">Cell membrane</keyword>
<keyword evidence="8" id="KW-0472">Membrane</keyword>
<dbReference type="SMART" id="SM00382">
    <property type="entry name" value="AAA"/>
    <property type="match status" value="1"/>
</dbReference>
<comment type="similarity">
    <text evidence="2">Belongs to the ABC transporter superfamily.</text>
</comment>
<dbReference type="PANTHER" id="PTHR42711">
    <property type="entry name" value="ABC TRANSPORTER ATP-BINDING PROTEIN"/>
    <property type="match status" value="1"/>
</dbReference>
<comment type="subcellular location">
    <subcellularLocation>
        <location evidence="1">Cell membrane</location>
    </subcellularLocation>
</comment>
<proteinExistence type="inferred from homology"/>
<evidence type="ECO:0000256" key="5">
    <source>
        <dbReference type="ARBA" id="ARBA00022741"/>
    </source>
</evidence>
<dbReference type="PANTHER" id="PTHR42711:SF5">
    <property type="entry name" value="ABC TRANSPORTER ATP-BINDING PROTEIN NATA"/>
    <property type="match status" value="1"/>
</dbReference>
<keyword evidence="11" id="KW-1185">Reference proteome</keyword>
<dbReference type="Proteomes" id="UP001174909">
    <property type="component" value="Unassembled WGS sequence"/>
</dbReference>
<accession>A0AA35XHM0</accession>
<keyword evidence="7" id="KW-1278">Translocase</keyword>
<dbReference type="AlphaFoldDB" id="A0AA35XHM0"/>
<name>A0AA35XHM0_GEOBA</name>
<evidence type="ECO:0000259" key="9">
    <source>
        <dbReference type="PROSITE" id="PS50893"/>
    </source>
</evidence>
<dbReference type="InterPro" id="IPR003593">
    <property type="entry name" value="AAA+_ATPase"/>
</dbReference>
<evidence type="ECO:0000256" key="4">
    <source>
        <dbReference type="ARBA" id="ARBA00022475"/>
    </source>
</evidence>
<evidence type="ECO:0000256" key="2">
    <source>
        <dbReference type="ARBA" id="ARBA00005417"/>
    </source>
</evidence>
<dbReference type="Pfam" id="PF00005">
    <property type="entry name" value="ABC_tran"/>
    <property type="match status" value="1"/>
</dbReference>
<evidence type="ECO:0000256" key="3">
    <source>
        <dbReference type="ARBA" id="ARBA00022448"/>
    </source>
</evidence>